<dbReference type="Pfam" id="PF07589">
    <property type="entry name" value="PEP-CTERM"/>
    <property type="match status" value="1"/>
</dbReference>
<dbReference type="EMBL" id="CP040017">
    <property type="protein sequence ID" value="QCP11961.1"/>
    <property type="molecule type" value="Genomic_DNA"/>
</dbReference>
<proteinExistence type="predicted"/>
<keyword evidence="4" id="KW-1185">Reference proteome</keyword>
<reference evidence="3 4" key="1">
    <citation type="submission" date="2019-05" db="EMBL/GenBank/DDBJ databases">
        <title>Draft Genome Sequences of Six Type Strains of the Genus Massilia.</title>
        <authorList>
            <person name="Miess H."/>
            <person name="Frediansyhah A."/>
            <person name="Gross H."/>
        </authorList>
    </citation>
    <scope>NUCLEOTIDE SEQUENCE [LARGE SCALE GENOMIC DNA]</scope>
    <source>
        <strain evidence="3 4">DSMZ 26121</strain>
    </source>
</reference>
<feature type="domain" description="Ice-binding protein C-terminal" evidence="2">
    <location>
        <begin position="268"/>
        <end position="292"/>
    </location>
</feature>
<feature type="chain" id="PRO_5045147350" evidence="1">
    <location>
        <begin position="31"/>
        <end position="296"/>
    </location>
</feature>
<dbReference type="InterPro" id="IPR013424">
    <property type="entry name" value="Ice-binding_C"/>
</dbReference>
<protein>
    <submittedName>
        <fullName evidence="3">PEP-CTERM sorting domain-containing protein</fullName>
    </submittedName>
</protein>
<evidence type="ECO:0000313" key="3">
    <source>
        <dbReference type="EMBL" id="QCP11961.1"/>
    </source>
</evidence>
<evidence type="ECO:0000313" key="4">
    <source>
        <dbReference type="Proteomes" id="UP000298763"/>
    </source>
</evidence>
<organism evidence="3 4">
    <name type="scientific">Pseudoduganella umbonata</name>
    <dbReference type="NCBI Taxonomy" id="864828"/>
    <lineage>
        <taxon>Bacteria</taxon>
        <taxon>Pseudomonadati</taxon>
        <taxon>Pseudomonadota</taxon>
        <taxon>Betaproteobacteria</taxon>
        <taxon>Burkholderiales</taxon>
        <taxon>Oxalobacteraceae</taxon>
        <taxon>Telluria group</taxon>
        <taxon>Pseudoduganella</taxon>
    </lineage>
</organism>
<dbReference type="NCBIfam" id="TIGR02595">
    <property type="entry name" value="PEP_CTERM"/>
    <property type="match status" value="1"/>
</dbReference>
<sequence>MTTQGGSMNYVVSRAALAAFLAVAAAPALADAFSSLTVSNVTVTVIDLDPNDGIAASISFLPDPAIYMGGALIRGEAQNYGDSLSGPGAQNRTYANSGAWPSTNVANSVQTNLAMQASSVTGSSSGVGFSALSMSGSALSGMGQRSRFWASTNVPGSSSGLLDFTLSANTQVVFSVDASMSAGTTNAIPWQGISESASVTMTLFAGGMAPDAETPLEDIAQQTLIVPGGGSDSWNGVLSASFSNLGDASTSGVFGANATIEGVAVLAAVPEPSTYGMLLGGLGLIGMLGRRRHRAG</sequence>
<keyword evidence="1" id="KW-0732">Signal</keyword>
<gene>
    <name evidence="3" type="ORF">FCL38_17220</name>
</gene>
<evidence type="ECO:0000259" key="2">
    <source>
        <dbReference type="Pfam" id="PF07589"/>
    </source>
</evidence>
<feature type="signal peptide" evidence="1">
    <location>
        <begin position="1"/>
        <end position="30"/>
    </location>
</feature>
<evidence type="ECO:0000256" key="1">
    <source>
        <dbReference type="SAM" id="SignalP"/>
    </source>
</evidence>
<name>A0ABX5UJP0_9BURK</name>
<accession>A0ABX5UJP0</accession>
<dbReference type="Proteomes" id="UP000298763">
    <property type="component" value="Chromosome"/>
</dbReference>